<evidence type="ECO:0000313" key="7">
    <source>
        <dbReference type="EMBL" id="QVT78888.1"/>
    </source>
</evidence>
<name>A0ABX8EJT3_9ACTN</name>
<keyword evidence="2 7" id="KW-0418">Kinase</keyword>
<dbReference type="EC" id="2.7.13.3" evidence="7"/>
<keyword evidence="1 7" id="KW-0808">Transferase</keyword>
<keyword evidence="8" id="KW-1185">Reference proteome</keyword>
<feature type="transmembrane region" description="Helical" evidence="5">
    <location>
        <begin position="179"/>
        <end position="195"/>
    </location>
</feature>
<feature type="domain" description="Signal transduction histidine kinase subgroup 3 dimerisation and phosphoacceptor" evidence="6">
    <location>
        <begin position="213"/>
        <end position="279"/>
    </location>
</feature>
<evidence type="ECO:0000313" key="8">
    <source>
        <dbReference type="Proteomes" id="UP000679307"/>
    </source>
</evidence>
<proteinExistence type="predicted"/>
<keyword evidence="5" id="KW-1133">Transmembrane helix</keyword>
<keyword evidence="5" id="KW-0812">Transmembrane</keyword>
<evidence type="ECO:0000256" key="3">
    <source>
        <dbReference type="ARBA" id="ARBA00023012"/>
    </source>
</evidence>
<protein>
    <submittedName>
        <fullName evidence="7">Sensor histidine kinase DesK</fullName>
        <ecNumber evidence="7">2.7.13.3</ecNumber>
    </submittedName>
</protein>
<dbReference type="InterPro" id="IPR011712">
    <property type="entry name" value="Sig_transdc_His_kin_sub3_dim/P"/>
</dbReference>
<sequence length="407" mass="42629">MSTTLGPVSPTPPRAATRSRWRSWGERSQVERVELYAVQSLYTVLVGLLLLVNGSLVVRLSAEQAPVGVVAVVVAVVLAVVGCWALRAATDLWPRYGPLPRRRLAVTAAVCAAALAVAAALPDDPRTAVVLGVWGVLSVGLGGFRDPRVTGVVVVALPLVLGVPAGEVVVYAYGLGAGLFMLFTVRASLWIYGVVRELDGARQAQASLAVAEERLRFSRDVHDVLGRRLSEIAVQAELAARLAEAGDASAPARMEQVRGVAHDALREARALARGYRGTDLDQELQGARSLLSAAGITSEVALDGLPQHWREPTGWVVREAVTNVLRHSRATRVRIAWSSAGAGGTGTLVVRNDGVVDGATGSPGGSGLTGLAERLSPLGARLDAGRRGDDFVVEVLVPAADRAAVVS</sequence>
<keyword evidence="3" id="KW-0902">Two-component regulatory system</keyword>
<dbReference type="CDD" id="cd16917">
    <property type="entry name" value="HATPase_UhpB-NarQ-NarX-like"/>
    <property type="match status" value="1"/>
</dbReference>
<dbReference type="InterPro" id="IPR050482">
    <property type="entry name" value="Sensor_HK_TwoCompSys"/>
</dbReference>
<dbReference type="PANTHER" id="PTHR24421">
    <property type="entry name" value="NITRATE/NITRITE SENSOR PROTEIN NARX-RELATED"/>
    <property type="match status" value="1"/>
</dbReference>
<feature type="transmembrane region" description="Helical" evidence="5">
    <location>
        <begin position="151"/>
        <end position="173"/>
    </location>
</feature>
<organism evidence="7 8">
    <name type="scientific">Nocardioides aquaticus</name>
    <dbReference type="NCBI Taxonomy" id="160826"/>
    <lineage>
        <taxon>Bacteria</taxon>
        <taxon>Bacillati</taxon>
        <taxon>Actinomycetota</taxon>
        <taxon>Actinomycetes</taxon>
        <taxon>Propionibacteriales</taxon>
        <taxon>Nocardioidaceae</taxon>
        <taxon>Nocardioides</taxon>
    </lineage>
</organism>
<feature type="transmembrane region" description="Helical" evidence="5">
    <location>
        <begin position="64"/>
        <end position="84"/>
    </location>
</feature>
<feature type="transmembrane region" description="Helical" evidence="5">
    <location>
        <begin position="127"/>
        <end position="144"/>
    </location>
</feature>
<feature type="transmembrane region" description="Helical" evidence="5">
    <location>
        <begin position="104"/>
        <end position="121"/>
    </location>
</feature>
<gene>
    <name evidence="7" type="primary">desK_1</name>
    <name evidence="7" type="ORF">ENKNEFLB_01266</name>
</gene>
<evidence type="ECO:0000256" key="5">
    <source>
        <dbReference type="SAM" id="Phobius"/>
    </source>
</evidence>
<dbReference type="Pfam" id="PF07730">
    <property type="entry name" value="HisKA_3"/>
    <property type="match status" value="1"/>
</dbReference>
<evidence type="ECO:0000256" key="4">
    <source>
        <dbReference type="SAM" id="MobiDB-lite"/>
    </source>
</evidence>
<keyword evidence="5" id="KW-0472">Membrane</keyword>
<evidence type="ECO:0000256" key="2">
    <source>
        <dbReference type="ARBA" id="ARBA00022777"/>
    </source>
</evidence>
<dbReference type="Proteomes" id="UP000679307">
    <property type="component" value="Chromosome"/>
</dbReference>
<evidence type="ECO:0000259" key="6">
    <source>
        <dbReference type="Pfam" id="PF07730"/>
    </source>
</evidence>
<dbReference type="EMBL" id="CP075371">
    <property type="protein sequence ID" value="QVT78888.1"/>
    <property type="molecule type" value="Genomic_DNA"/>
</dbReference>
<feature type="transmembrane region" description="Helical" evidence="5">
    <location>
        <begin position="35"/>
        <end position="58"/>
    </location>
</feature>
<feature type="region of interest" description="Disordered" evidence="4">
    <location>
        <begin position="1"/>
        <end position="20"/>
    </location>
</feature>
<dbReference type="GO" id="GO:0004673">
    <property type="term" value="F:protein histidine kinase activity"/>
    <property type="evidence" value="ECO:0007669"/>
    <property type="project" value="UniProtKB-EC"/>
</dbReference>
<accession>A0ABX8EJT3</accession>
<evidence type="ECO:0000256" key="1">
    <source>
        <dbReference type="ARBA" id="ARBA00022679"/>
    </source>
</evidence>
<reference evidence="7 8" key="1">
    <citation type="submission" date="2021-05" db="EMBL/GenBank/DDBJ databases">
        <title>Complete genome of Nocardioides aquaticus KCTC 9944T isolated from meromictic and hypersaline Ekho Lake, Antarctica.</title>
        <authorList>
            <person name="Hwang K."/>
            <person name="Kim K.M."/>
            <person name="Choe H."/>
        </authorList>
    </citation>
    <scope>NUCLEOTIDE SEQUENCE [LARGE SCALE GENOMIC DNA]</scope>
    <source>
        <strain evidence="7 8">KCTC 9944</strain>
    </source>
</reference>
<dbReference type="PANTHER" id="PTHR24421:SF63">
    <property type="entry name" value="SENSOR HISTIDINE KINASE DESK"/>
    <property type="match status" value="1"/>
</dbReference>